<dbReference type="KEGG" id="sdn:Sden_3101"/>
<gene>
    <name evidence="6" type="ordered locus">Sden_3101</name>
</gene>
<dbReference type="RefSeq" id="WP_011497524.1">
    <property type="nucleotide sequence ID" value="NC_007954.1"/>
</dbReference>
<keyword evidence="2 4" id="KW-0442">Lipid degradation</keyword>
<dbReference type="AlphaFoldDB" id="Q12JJ8"/>
<name>Q12JJ8_SHEDO</name>
<evidence type="ECO:0000256" key="2">
    <source>
        <dbReference type="ARBA" id="ARBA00022963"/>
    </source>
</evidence>
<dbReference type="PROSITE" id="PS51635">
    <property type="entry name" value="PNPLA"/>
    <property type="match status" value="1"/>
</dbReference>
<dbReference type="SUPFAM" id="SSF52151">
    <property type="entry name" value="FabD/lysophospholipase-like"/>
    <property type="match status" value="1"/>
</dbReference>
<feature type="short sequence motif" description="GXSXG" evidence="4">
    <location>
        <begin position="42"/>
        <end position="46"/>
    </location>
</feature>
<organism evidence="6 7">
    <name type="scientific">Shewanella denitrificans (strain OS217 / ATCC BAA-1090 / DSM 15013)</name>
    <dbReference type="NCBI Taxonomy" id="318161"/>
    <lineage>
        <taxon>Bacteria</taxon>
        <taxon>Pseudomonadati</taxon>
        <taxon>Pseudomonadota</taxon>
        <taxon>Gammaproteobacteria</taxon>
        <taxon>Alteromonadales</taxon>
        <taxon>Shewanellaceae</taxon>
        <taxon>Shewanella</taxon>
    </lineage>
</organism>
<dbReference type="Pfam" id="PF01734">
    <property type="entry name" value="Patatin"/>
    <property type="match status" value="1"/>
</dbReference>
<dbReference type="EMBL" id="CP000302">
    <property type="protein sequence ID" value="ABE56378.1"/>
    <property type="molecule type" value="Genomic_DNA"/>
</dbReference>
<reference evidence="6 7" key="1">
    <citation type="submission" date="2006-03" db="EMBL/GenBank/DDBJ databases">
        <title>Complete sequence of Shewanella denitrificans OS217.</title>
        <authorList>
            <consortium name="US DOE Joint Genome Institute"/>
            <person name="Copeland A."/>
            <person name="Lucas S."/>
            <person name="Lapidus A."/>
            <person name="Barry K."/>
            <person name="Detter J.C."/>
            <person name="Glavina del Rio T."/>
            <person name="Hammon N."/>
            <person name="Israni S."/>
            <person name="Dalin E."/>
            <person name="Tice H."/>
            <person name="Pitluck S."/>
            <person name="Brettin T."/>
            <person name="Bruce D."/>
            <person name="Han C."/>
            <person name="Tapia R."/>
            <person name="Gilna P."/>
            <person name="Kiss H."/>
            <person name="Schmutz J."/>
            <person name="Larimer F."/>
            <person name="Land M."/>
            <person name="Hauser L."/>
            <person name="Kyrpides N."/>
            <person name="Lykidis A."/>
            <person name="Richardson P."/>
        </authorList>
    </citation>
    <scope>NUCLEOTIDE SEQUENCE [LARGE SCALE GENOMIC DNA]</scope>
    <source>
        <strain evidence="7">OS217 / ATCC BAA-1090 / DSM 15013</strain>
    </source>
</reference>
<dbReference type="InterPro" id="IPR002641">
    <property type="entry name" value="PNPLA_dom"/>
</dbReference>
<dbReference type="HOGENOM" id="CLU_042893_0_0_6"/>
<dbReference type="InterPro" id="IPR050301">
    <property type="entry name" value="NTE"/>
</dbReference>
<evidence type="ECO:0000256" key="3">
    <source>
        <dbReference type="ARBA" id="ARBA00023098"/>
    </source>
</evidence>
<proteinExistence type="predicted"/>
<dbReference type="OrthoDB" id="9798773at2"/>
<evidence type="ECO:0000313" key="7">
    <source>
        <dbReference type="Proteomes" id="UP000001982"/>
    </source>
</evidence>
<keyword evidence="7" id="KW-1185">Reference proteome</keyword>
<dbReference type="GO" id="GO:0016042">
    <property type="term" value="P:lipid catabolic process"/>
    <property type="evidence" value="ECO:0007669"/>
    <property type="project" value="UniProtKB-UniRule"/>
</dbReference>
<dbReference type="CDD" id="cd07209">
    <property type="entry name" value="Pat_hypo_Ecoli_Z1214_like"/>
    <property type="match status" value="1"/>
</dbReference>
<dbReference type="Proteomes" id="UP000001982">
    <property type="component" value="Chromosome"/>
</dbReference>
<protein>
    <submittedName>
        <fullName evidence="6">Patatin</fullName>
    </submittedName>
</protein>
<keyword evidence="3 4" id="KW-0443">Lipid metabolism</keyword>
<evidence type="ECO:0000313" key="6">
    <source>
        <dbReference type="EMBL" id="ABE56378.1"/>
    </source>
</evidence>
<dbReference type="PANTHER" id="PTHR14226:SF57">
    <property type="entry name" value="BLR7027 PROTEIN"/>
    <property type="match status" value="1"/>
</dbReference>
<feature type="short sequence motif" description="GXGXXG" evidence="4">
    <location>
        <begin position="10"/>
        <end position="15"/>
    </location>
</feature>
<dbReference type="eggNOG" id="COG1752">
    <property type="taxonomic scope" value="Bacteria"/>
</dbReference>
<dbReference type="PANTHER" id="PTHR14226">
    <property type="entry name" value="NEUROPATHY TARGET ESTERASE/SWISS CHEESE D.MELANOGASTER"/>
    <property type="match status" value="1"/>
</dbReference>
<evidence type="ECO:0000259" key="5">
    <source>
        <dbReference type="PROSITE" id="PS51635"/>
    </source>
</evidence>
<accession>Q12JJ8</accession>
<feature type="short sequence motif" description="DGA/G" evidence="4">
    <location>
        <begin position="206"/>
        <end position="208"/>
    </location>
</feature>
<feature type="domain" description="PNPLA" evidence="5">
    <location>
        <begin position="6"/>
        <end position="219"/>
    </location>
</feature>
<dbReference type="Gene3D" id="3.40.1090.10">
    <property type="entry name" value="Cytosolic phospholipase A2 catalytic domain"/>
    <property type="match status" value="1"/>
</dbReference>
<dbReference type="GO" id="GO:0016787">
    <property type="term" value="F:hydrolase activity"/>
    <property type="evidence" value="ECO:0007669"/>
    <property type="project" value="UniProtKB-UniRule"/>
</dbReference>
<evidence type="ECO:0000256" key="4">
    <source>
        <dbReference type="PROSITE-ProRule" id="PRU01161"/>
    </source>
</evidence>
<keyword evidence="1 4" id="KW-0378">Hydrolase</keyword>
<feature type="active site" description="Nucleophile" evidence="4">
    <location>
        <position position="44"/>
    </location>
</feature>
<evidence type="ECO:0000256" key="1">
    <source>
        <dbReference type="ARBA" id="ARBA00022801"/>
    </source>
</evidence>
<dbReference type="InterPro" id="IPR016035">
    <property type="entry name" value="Acyl_Trfase/lysoPLipase"/>
</dbReference>
<feature type="active site" description="Proton acceptor" evidence="4">
    <location>
        <position position="206"/>
    </location>
</feature>
<sequence length="378" mass="40912">MTKRALVLSGGGARGAYQVGVLKAIADMHDKNSHNPFSIISGTSSGAINAVGLAASANNFRLAVKKVEYFWQQISVEQVYKAGALDLVKSGGTLLLSLLNQGIGMNRPLAFLNNAPLRELLGSTIQFKNIQKRIDAGYLDAVAINATGYTSGESVSFFQGKPGFKGWRKGRRVGVPTRLAVQHLMASSAIPTIFPAEQVSREYFGDGALRQLAPLSPALKFGADKILVIGVSGNPRIIPKRETTTHSPSLAQMVGHLFNSAFVDSLEHDVDIMLRMNDLIRINQNTAAHTEQGEVRAVNLLALNPKVEFDKVAARHVHTLPMAMRYMMKTTGATGKGGGASFASYLLFEPGFCKELISQGYQDAMEEEVAIREFFAKD</sequence>